<dbReference type="SUPFAM" id="SSF101690">
    <property type="entry name" value="PAZ domain"/>
    <property type="match status" value="1"/>
</dbReference>
<evidence type="ECO:0008006" key="6">
    <source>
        <dbReference type="Google" id="ProtNLM"/>
    </source>
</evidence>
<dbReference type="InParanoid" id="A0A1V8SNU2"/>
<keyword evidence="5" id="KW-1185">Reference proteome</keyword>
<dbReference type="SMART" id="SM00950">
    <property type="entry name" value="Piwi"/>
    <property type="match status" value="1"/>
</dbReference>
<dbReference type="OrthoDB" id="10252740at2759"/>
<feature type="domain" description="Piwi" evidence="3">
    <location>
        <begin position="701"/>
        <end position="915"/>
    </location>
</feature>
<dbReference type="PANTHER" id="PTHR22891">
    <property type="entry name" value="EUKARYOTIC TRANSLATION INITIATION FACTOR 2C"/>
    <property type="match status" value="1"/>
</dbReference>
<proteinExistence type="predicted"/>
<evidence type="ECO:0000313" key="5">
    <source>
        <dbReference type="Proteomes" id="UP000192596"/>
    </source>
</evidence>
<feature type="compositionally biased region" description="Low complexity" evidence="1">
    <location>
        <begin position="28"/>
        <end position="57"/>
    </location>
</feature>
<dbReference type="InterPro" id="IPR032474">
    <property type="entry name" value="Argonaute_N"/>
</dbReference>
<dbReference type="Gene3D" id="2.170.260.10">
    <property type="entry name" value="paz domain"/>
    <property type="match status" value="1"/>
</dbReference>
<dbReference type="InterPro" id="IPR003165">
    <property type="entry name" value="Piwi"/>
</dbReference>
<feature type="domain" description="Piwi" evidence="3">
    <location>
        <begin position="916"/>
        <end position="969"/>
    </location>
</feature>
<dbReference type="SUPFAM" id="SSF53098">
    <property type="entry name" value="Ribonuclease H-like"/>
    <property type="match status" value="1"/>
</dbReference>
<gene>
    <name evidence="4" type="ORF">B0A48_13221</name>
</gene>
<dbReference type="InterPro" id="IPR036397">
    <property type="entry name" value="RNaseH_sf"/>
</dbReference>
<sequence length="1031" mass="112665">MSSGRSGDGKRPLGNQPKGVPNNPNNTVGKASVASGSGSVRGPSSTPAATAARGPAPTWGSSPPQGALAALTLNSKITTRADSSAPTPQSAPSIASSALPVTAAGGPGDSGSTSRSTPTNVLSAAGVAVQDVSTSGPLETRAVATSNASHNPETNPDAAAKHQNPVKFVEASMSLLKDEAPTYAALPKQSQPIRHAIPLKVRANMFGISTPKTDMYVYAFGFASMHSRELRNRKIKKELIVEVLRQPPFTTAMLQHVATDYTTMLVSLVDLSQHDNLLAANSARVFTVPWTPQGSTTAQSVDVQVRHKHTISHTAIVRYLEGTSGGNINIAPHLAALNILLRKIVTGPDAWTVLGLESRHGFLISSQAFHNNLAVNTLKVATAFITAQPLVDYVGKRVGIQRLVANATTQTLRAIRQATHGLQVRYVYTPPARDVRPIVKSSRLTNPAVHGRLKRINGMGTSAHTQFSWHDDSNAEITVQHFFEHYVINFTLTRPELPVMNLGSLDRPVYVPMELLYVEPHQPLRGMLDRDAMTEMTKVAQHTPMELLTRTEAAFAPGGMFDLSYTMRTLGIAVQPHMTVCSALMLPLPNLLYGGGRPETSHAFKSRQGDGRWDIQKRVMHKAVHIPWLGIIEIGQKSTDPQQENYAALVVDMQKYGIHMDVVPNELGFDGFEIRNAANSSKAALKVAWNGFSETVQDTRFAIVLMRSRDKDVDEHAAIKRWGELDEGVSTMCLTRNKFQRNLGQPAFRCNLVIKINAKLNGQNHVLDDISTNALHALSTGNAGGATNTMIVGADVTHPGSGAIAHCPSIAAVVASVDRELVNFPGSMRVQKSKQEMIQDLEVMMLQRLQAFYFTNKRLPANILFYRDGVSDSQFRMVKLQELPQIERACVTAGVRANIPNYTPKITLVLREPSHYFVIHNGMDLSAAQLQQHTFALCWIYASSLTPISYVAPAYYADRMCERGRKYLHELLKPGQNSGYDDRSLVQGWNGGLFQPPNQAQGWEYQLDQMKDKDAYAVRQIMANRVLPRLE</sequence>
<dbReference type="GO" id="GO:0003723">
    <property type="term" value="F:RNA binding"/>
    <property type="evidence" value="ECO:0007669"/>
    <property type="project" value="InterPro"/>
</dbReference>
<organism evidence="4 5">
    <name type="scientific">Cryoendolithus antarcticus</name>
    <dbReference type="NCBI Taxonomy" id="1507870"/>
    <lineage>
        <taxon>Eukaryota</taxon>
        <taxon>Fungi</taxon>
        <taxon>Dikarya</taxon>
        <taxon>Ascomycota</taxon>
        <taxon>Pezizomycotina</taxon>
        <taxon>Dothideomycetes</taxon>
        <taxon>Dothideomycetidae</taxon>
        <taxon>Cladosporiales</taxon>
        <taxon>Cladosporiaceae</taxon>
        <taxon>Cryoendolithus</taxon>
    </lineage>
</organism>
<dbReference type="EMBL" id="NAJO01000034">
    <property type="protein sequence ID" value="OQO00730.1"/>
    <property type="molecule type" value="Genomic_DNA"/>
</dbReference>
<protein>
    <recommendedName>
        <fullName evidence="6">Piwi domain-containing protein</fullName>
    </recommendedName>
</protein>
<dbReference type="Gene3D" id="3.30.420.10">
    <property type="entry name" value="Ribonuclease H-like superfamily/Ribonuclease H"/>
    <property type="match status" value="1"/>
</dbReference>
<dbReference type="Gene3D" id="3.40.50.2300">
    <property type="match status" value="1"/>
</dbReference>
<evidence type="ECO:0000259" key="3">
    <source>
        <dbReference type="PROSITE" id="PS50822"/>
    </source>
</evidence>
<dbReference type="AlphaFoldDB" id="A0A1V8SNU2"/>
<reference evidence="5" key="1">
    <citation type="submission" date="2017-03" db="EMBL/GenBank/DDBJ databases">
        <title>Genomes of endolithic fungi from Antarctica.</title>
        <authorList>
            <person name="Coleine C."/>
            <person name="Masonjones S."/>
            <person name="Stajich J.E."/>
        </authorList>
    </citation>
    <scope>NUCLEOTIDE SEQUENCE [LARGE SCALE GENOMIC DNA]</scope>
    <source>
        <strain evidence="5">CCFEE 5527</strain>
    </source>
</reference>
<dbReference type="Pfam" id="PF02171">
    <property type="entry name" value="Piwi"/>
    <property type="match status" value="2"/>
</dbReference>
<dbReference type="InterPro" id="IPR036085">
    <property type="entry name" value="PAZ_dom_sf"/>
</dbReference>
<dbReference type="CDD" id="cd02846">
    <property type="entry name" value="PAZ_argonaute_like"/>
    <property type="match status" value="1"/>
</dbReference>
<dbReference type="PROSITE" id="PS50822">
    <property type="entry name" value="PIWI"/>
    <property type="match status" value="2"/>
</dbReference>
<dbReference type="InterPro" id="IPR012337">
    <property type="entry name" value="RNaseH-like_sf"/>
</dbReference>
<dbReference type="STRING" id="1507870.A0A1V8SNU2"/>
<accession>A0A1V8SNU2</accession>
<feature type="domain" description="PAZ" evidence="2">
    <location>
        <begin position="389"/>
        <end position="520"/>
    </location>
</feature>
<dbReference type="Proteomes" id="UP000192596">
    <property type="component" value="Unassembled WGS sequence"/>
</dbReference>
<feature type="compositionally biased region" description="Polar residues" evidence="1">
    <location>
        <begin position="132"/>
        <end position="154"/>
    </location>
</feature>
<dbReference type="PROSITE" id="PS50821">
    <property type="entry name" value="PAZ"/>
    <property type="match status" value="1"/>
</dbReference>
<evidence type="ECO:0000259" key="2">
    <source>
        <dbReference type="PROSITE" id="PS50821"/>
    </source>
</evidence>
<evidence type="ECO:0000256" key="1">
    <source>
        <dbReference type="SAM" id="MobiDB-lite"/>
    </source>
</evidence>
<feature type="compositionally biased region" description="Polar residues" evidence="1">
    <location>
        <begin position="72"/>
        <end position="96"/>
    </location>
</feature>
<comment type="caution">
    <text evidence="4">The sequence shown here is derived from an EMBL/GenBank/DDBJ whole genome shotgun (WGS) entry which is preliminary data.</text>
</comment>
<feature type="region of interest" description="Disordered" evidence="1">
    <location>
        <begin position="1"/>
        <end position="119"/>
    </location>
</feature>
<feature type="compositionally biased region" description="Polar residues" evidence="1">
    <location>
        <begin position="110"/>
        <end position="119"/>
    </location>
</feature>
<name>A0A1V8SNU2_9PEZI</name>
<dbReference type="Pfam" id="PF16486">
    <property type="entry name" value="ArgoN"/>
    <property type="match status" value="1"/>
</dbReference>
<dbReference type="InterPro" id="IPR003100">
    <property type="entry name" value="PAZ_dom"/>
</dbReference>
<evidence type="ECO:0000313" key="4">
    <source>
        <dbReference type="EMBL" id="OQO00730.1"/>
    </source>
</evidence>
<feature type="region of interest" description="Disordered" evidence="1">
    <location>
        <begin position="132"/>
        <end position="163"/>
    </location>
</feature>